<evidence type="ECO:0000256" key="1">
    <source>
        <dbReference type="SAM" id="MobiDB-lite"/>
    </source>
</evidence>
<dbReference type="Proteomes" id="UP001218218">
    <property type="component" value="Unassembled WGS sequence"/>
</dbReference>
<accession>A0AAD6ZTH4</accession>
<feature type="compositionally biased region" description="Polar residues" evidence="1">
    <location>
        <begin position="13"/>
        <end position="22"/>
    </location>
</feature>
<dbReference type="AlphaFoldDB" id="A0AAD6ZTH4"/>
<feature type="region of interest" description="Disordered" evidence="1">
    <location>
        <begin position="82"/>
        <end position="158"/>
    </location>
</feature>
<dbReference type="EMBL" id="JARIHO010000029">
    <property type="protein sequence ID" value="KAJ7337720.1"/>
    <property type="molecule type" value="Genomic_DNA"/>
</dbReference>
<organism evidence="2 3">
    <name type="scientific">Mycena albidolilacea</name>
    <dbReference type="NCBI Taxonomy" id="1033008"/>
    <lineage>
        <taxon>Eukaryota</taxon>
        <taxon>Fungi</taxon>
        <taxon>Dikarya</taxon>
        <taxon>Basidiomycota</taxon>
        <taxon>Agaricomycotina</taxon>
        <taxon>Agaricomycetes</taxon>
        <taxon>Agaricomycetidae</taxon>
        <taxon>Agaricales</taxon>
        <taxon>Marasmiineae</taxon>
        <taxon>Mycenaceae</taxon>
        <taxon>Mycena</taxon>
    </lineage>
</organism>
<sequence length="278" mass="31538">MNGMFYRQLPRASENQEGSQGQKIRNHYRLQPVALQPDHSRGECHVLSSILLLVSLLVELGPALSVLDPHPPFRWRRRARGRTGNVKRRRGWMRGEPGRERRWRRQGRGRRHQRVRRRRGGARGTAAASAVAAGLVGGHGIQRTPDRRRARQSQNGHAREYCRWRCGRGRNTRGSEERGCGGGRAVAREVTWRQRGGAYARRRVGEMDAKRDGQGNGMRMRAWEKAGCAWQREAREAAQQRREGEAGARRQRCGDVAGGGDDGEARRHGRDGRGMEHD</sequence>
<comment type="caution">
    <text evidence="2">The sequence shown here is derived from an EMBL/GenBank/DDBJ whole genome shotgun (WGS) entry which is preliminary data.</text>
</comment>
<feature type="compositionally biased region" description="Basic residues" evidence="1">
    <location>
        <begin position="82"/>
        <end position="92"/>
    </location>
</feature>
<reference evidence="2" key="1">
    <citation type="submission" date="2023-03" db="EMBL/GenBank/DDBJ databases">
        <title>Massive genome expansion in bonnet fungi (Mycena s.s.) driven by repeated elements and novel gene families across ecological guilds.</title>
        <authorList>
            <consortium name="Lawrence Berkeley National Laboratory"/>
            <person name="Harder C.B."/>
            <person name="Miyauchi S."/>
            <person name="Viragh M."/>
            <person name="Kuo A."/>
            <person name="Thoen E."/>
            <person name="Andreopoulos B."/>
            <person name="Lu D."/>
            <person name="Skrede I."/>
            <person name="Drula E."/>
            <person name="Henrissat B."/>
            <person name="Morin E."/>
            <person name="Kohler A."/>
            <person name="Barry K."/>
            <person name="LaButti K."/>
            <person name="Morin E."/>
            <person name="Salamov A."/>
            <person name="Lipzen A."/>
            <person name="Mereny Z."/>
            <person name="Hegedus B."/>
            <person name="Baldrian P."/>
            <person name="Stursova M."/>
            <person name="Weitz H."/>
            <person name="Taylor A."/>
            <person name="Grigoriev I.V."/>
            <person name="Nagy L.G."/>
            <person name="Martin F."/>
            <person name="Kauserud H."/>
        </authorList>
    </citation>
    <scope>NUCLEOTIDE SEQUENCE</scope>
    <source>
        <strain evidence="2">CBHHK002</strain>
    </source>
</reference>
<feature type="compositionally biased region" description="Basic and acidic residues" evidence="1">
    <location>
        <begin position="263"/>
        <end position="278"/>
    </location>
</feature>
<feature type="region of interest" description="Disordered" evidence="1">
    <location>
        <begin position="1"/>
        <end position="22"/>
    </location>
</feature>
<feature type="region of interest" description="Disordered" evidence="1">
    <location>
        <begin position="234"/>
        <end position="278"/>
    </location>
</feature>
<feature type="compositionally biased region" description="Basic residues" evidence="1">
    <location>
        <begin position="101"/>
        <end position="121"/>
    </location>
</feature>
<feature type="compositionally biased region" description="Basic and acidic residues" evidence="1">
    <location>
        <begin position="234"/>
        <end position="248"/>
    </location>
</feature>
<feature type="compositionally biased region" description="Low complexity" evidence="1">
    <location>
        <begin position="124"/>
        <end position="134"/>
    </location>
</feature>
<proteinExistence type="predicted"/>
<gene>
    <name evidence="2" type="ORF">DFH08DRAFT_813041</name>
</gene>
<name>A0AAD6ZTH4_9AGAR</name>
<keyword evidence="3" id="KW-1185">Reference proteome</keyword>
<evidence type="ECO:0000313" key="2">
    <source>
        <dbReference type="EMBL" id="KAJ7337720.1"/>
    </source>
</evidence>
<protein>
    <submittedName>
        <fullName evidence="2">Uncharacterized protein</fullName>
    </submittedName>
</protein>
<evidence type="ECO:0000313" key="3">
    <source>
        <dbReference type="Proteomes" id="UP001218218"/>
    </source>
</evidence>